<feature type="region of interest" description="Disordered" evidence="1">
    <location>
        <begin position="522"/>
        <end position="590"/>
    </location>
</feature>
<dbReference type="GO" id="GO:0005737">
    <property type="term" value="C:cytoplasm"/>
    <property type="evidence" value="ECO:0007669"/>
    <property type="project" value="TreeGrafter"/>
</dbReference>
<feature type="region of interest" description="Disordered" evidence="1">
    <location>
        <begin position="1516"/>
        <end position="1554"/>
    </location>
</feature>
<feature type="region of interest" description="Disordered" evidence="1">
    <location>
        <begin position="1215"/>
        <end position="1311"/>
    </location>
</feature>
<gene>
    <name evidence="3" type="ORF">B0T20DRAFT_391650</name>
</gene>
<dbReference type="EMBL" id="JAUTDP010000004">
    <property type="protein sequence ID" value="KAK3400115.1"/>
    <property type="molecule type" value="Genomic_DNA"/>
</dbReference>
<evidence type="ECO:0000313" key="3">
    <source>
        <dbReference type="EMBL" id="KAK3400115.1"/>
    </source>
</evidence>
<evidence type="ECO:0000259" key="2">
    <source>
        <dbReference type="Pfam" id="PF14636"/>
    </source>
</evidence>
<feature type="compositionally biased region" description="Polar residues" evidence="1">
    <location>
        <begin position="1160"/>
        <end position="1171"/>
    </location>
</feature>
<feature type="region of interest" description="Disordered" evidence="1">
    <location>
        <begin position="1104"/>
        <end position="1143"/>
    </location>
</feature>
<dbReference type="Pfam" id="PF14636">
    <property type="entry name" value="FNIP_N"/>
    <property type="match status" value="1"/>
</dbReference>
<reference evidence="3" key="1">
    <citation type="journal article" date="2023" name="Mol. Phylogenet. Evol.">
        <title>Genome-scale phylogeny and comparative genomics of the fungal order Sordariales.</title>
        <authorList>
            <person name="Hensen N."/>
            <person name="Bonometti L."/>
            <person name="Westerberg I."/>
            <person name="Brannstrom I.O."/>
            <person name="Guillou S."/>
            <person name="Cros-Aarteil S."/>
            <person name="Calhoun S."/>
            <person name="Haridas S."/>
            <person name="Kuo A."/>
            <person name="Mondo S."/>
            <person name="Pangilinan J."/>
            <person name="Riley R."/>
            <person name="LaButti K."/>
            <person name="Andreopoulos B."/>
            <person name="Lipzen A."/>
            <person name="Chen C."/>
            <person name="Yan M."/>
            <person name="Daum C."/>
            <person name="Ng V."/>
            <person name="Clum A."/>
            <person name="Steindorff A."/>
            <person name="Ohm R.A."/>
            <person name="Martin F."/>
            <person name="Silar P."/>
            <person name="Natvig D.O."/>
            <person name="Lalanne C."/>
            <person name="Gautier V."/>
            <person name="Ament-Velasquez S.L."/>
            <person name="Kruys A."/>
            <person name="Hutchinson M.I."/>
            <person name="Powell A.J."/>
            <person name="Barry K."/>
            <person name="Miller A.N."/>
            <person name="Grigoriev I.V."/>
            <person name="Debuchy R."/>
            <person name="Gladieux P."/>
            <person name="Hiltunen Thoren M."/>
            <person name="Johannesson H."/>
        </authorList>
    </citation>
    <scope>NUCLEOTIDE SEQUENCE</scope>
    <source>
        <strain evidence="3">FGSC 1904</strain>
    </source>
</reference>
<feature type="compositionally biased region" description="Basic residues" evidence="1">
    <location>
        <begin position="731"/>
        <end position="740"/>
    </location>
</feature>
<feature type="compositionally biased region" description="Polar residues" evidence="1">
    <location>
        <begin position="1079"/>
        <end position="1089"/>
    </location>
</feature>
<comment type="caution">
    <text evidence="3">The sequence shown here is derived from an EMBL/GenBank/DDBJ whole genome shotgun (WGS) entry which is preliminary data.</text>
</comment>
<feature type="region of interest" description="Disordered" evidence="1">
    <location>
        <begin position="1456"/>
        <end position="1484"/>
    </location>
</feature>
<dbReference type="GO" id="GO:0051087">
    <property type="term" value="F:protein-folding chaperone binding"/>
    <property type="evidence" value="ECO:0007669"/>
    <property type="project" value="TreeGrafter"/>
</dbReference>
<dbReference type="PANTHER" id="PTHR21634:SF9">
    <property type="entry name" value="RE13835P"/>
    <property type="match status" value="1"/>
</dbReference>
<feature type="region of interest" description="Disordered" evidence="1">
    <location>
        <begin position="757"/>
        <end position="791"/>
    </location>
</feature>
<feature type="compositionally biased region" description="Low complexity" evidence="1">
    <location>
        <begin position="782"/>
        <end position="791"/>
    </location>
</feature>
<feature type="region of interest" description="Disordered" evidence="1">
    <location>
        <begin position="637"/>
        <end position="663"/>
    </location>
</feature>
<feature type="domain" description="Folliculin-interacting protein N-terminal" evidence="2">
    <location>
        <begin position="493"/>
        <end position="635"/>
    </location>
</feature>
<feature type="compositionally biased region" description="Polar residues" evidence="1">
    <location>
        <begin position="522"/>
        <end position="567"/>
    </location>
</feature>
<feature type="compositionally biased region" description="Polar residues" evidence="1">
    <location>
        <begin position="759"/>
        <end position="781"/>
    </location>
</feature>
<evidence type="ECO:0000256" key="1">
    <source>
        <dbReference type="SAM" id="MobiDB-lite"/>
    </source>
</evidence>
<feature type="compositionally biased region" description="Polar residues" evidence="1">
    <location>
        <begin position="1190"/>
        <end position="1199"/>
    </location>
</feature>
<dbReference type="GO" id="GO:0042030">
    <property type="term" value="F:ATPase inhibitor activity"/>
    <property type="evidence" value="ECO:0007669"/>
    <property type="project" value="TreeGrafter"/>
</dbReference>
<reference evidence="3" key="2">
    <citation type="submission" date="2023-07" db="EMBL/GenBank/DDBJ databases">
        <authorList>
            <consortium name="Lawrence Berkeley National Laboratory"/>
            <person name="Haridas S."/>
            <person name="Hensen N."/>
            <person name="Bonometti L."/>
            <person name="Westerberg I."/>
            <person name="Brannstrom I.O."/>
            <person name="Guillou S."/>
            <person name="Cros-Aarteil S."/>
            <person name="Calhoun S."/>
            <person name="Kuo A."/>
            <person name="Mondo S."/>
            <person name="Pangilinan J."/>
            <person name="Riley R."/>
            <person name="LaButti K."/>
            <person name="Andreopoulos B."/>
            <person name="Lipzen A."/>
            <person name="Chen C."/>
            <person name="Yanf M."/>
            <person name="Daum C."/>
            <person name="Ng V."/>
            <person name="Clum A."/>
            <person name="Steindorff A."/>
            <person name="Ohm R."/>
            <person name="Martin F."/>
            <person name="Silar P."/>
            <person name="Natvig D."/>
            <person name="Lalanne C."/>
            <person name="Gautier V."/>
            <person name="Ament-velasquez S.L."/>
            <person name="Kruys A."/>
            <person name="Hutchinson M.I."/>
            <person name="Powell A.J."/>
            <person name="Barry K."/>
            <person name="Miller A.N."/>
            <person name="Grigoriev I.V."/>
            <person name="Debuchy R."/>
            <person name="Gladieux P."/>
            <person name="Thoren M.H."/>
            <person name="Johannesson H."/>
        </authorList>
    </citation>
    <scope>NUCLEOTIDE SEQUENCE</scope>
    <source>
        <strain evidence="3">FGSC 1904</strain>
    </source>
</reference>
<feature type="compositionally biased region" description="Low complexity" evidence="1">
    <location>
        <begin position="1465"/>
        <end position="1480"/>
    </location>
</feature>
<organism evidence="3 4">
    <name type="scientific">Sordaria brevicollis</name>
    <dbReference type="NCBI Taxonomy" id="83679"/>
    <lineage>
        <taxon>Eukaryota</taxon>
        <taxon>Fungi</taxon>
        <taxon>Dikarya</taxon>
        <taxon>Ascomycota</taxon>
        <taxon>Pezizomycotina</taxon>
        <taxon>Sordariomycetes</taxon>
        <taxon>Sordariomycetidae</taxon>
        <taxon>Sordariales</taxon>
        <taxon>Sordariaceae</taxon>
        <taxon>Sordaria</taxon>
    </lineage>
</organism>
<feature type="compositionally biased region" description="Low complexity" evidence="1">
    <location>
        <begin position="651"/>
        <end position="663"/>
    </location>
</feature>
<accession>A0AAE0PHM4</accession>
<dbReference type="Proteomes" id="UP001281003">
    <property type="component" value="Unassembled WGS sequence"/>
</dbReference>
<feature type="compositionally biased region" description="Basic and acidic residues" evidence="1">
    <location>
        <begin position="1593"/>
        <end position="1611"/>
    </location>
</feature>
<name>A0AAE0PHM4_SORBR</name>
<feature type="compositionally biased region" description="Basic and acidic residues" evidence="1">
    <location>
        <begin position="278"/>
        <end position="293"/>
    </location>
</feature>
<feature type="region of interest" description="Disordered" evidence="1">
    <location>
        <begin position="865"/>
        <end position="896"/>
    </location>
</feature>
<feature type="region of interest" description="Disordered" evidence="1">
    <location>
        <begin position="278"/>
        <end position="300"/>
    </location>
</feature>
<feature type="compositionally biased region" description="Polar residues" evidence="1">
    <location>
        <begin position="1517"/>
        <end position="1527"/>
    </location>
</feature>
<feature type="compositionally biased region" description="Polar residues" evidence="1">
    <location>
        <begin position="1127"/>
        <end position="1141"/>
    </location>
</feature>
<proteinExistence type="predicted"/>
<feature type="region of interest" description="Disordered" evidence="1">
    <location>
        <begin position="712"/>
        <end position="740"/>
    </location>
</feature>
<feature type="region of interest" description="Disordered" evidence="1">
    <location>
        <begin position="1068"/>
        <end position="1089"/>
    </location>
</feature>
<feature type="compositionally biased region" description="Basic and acidic residues" evidence="1">
    <location>
        <begin position="1542"/>
        <end position="1552"/>
    </location>
</feature>
<sequence>MSLEKWMGIKLHFNVEVSSMLGVHLDDGKDGDGRGVVGLRCLYAPNSWVEGSPHCNFKQFDPIEGPLCFVSHLFWSVLAEVLLNPAVRTFAKSSSIFLSHFPAASPLWRSKEVKRLIETLGNLDRWPQRSIIDQSLQVLPHQSDRYTQNIVILKVPSTPRLALNRYNGKQQQTGISNSYLTHPTLPHSPSPRCPARACHSSGPSLGRRNLVVSRVTDYTAFTLTWTLSFSQLAPHCRDLVAAAIYAIYLADLGSLGPFCPIHSLPFLASPHHFLRPRSRDVRIQSKTSPDRPRSRLRAPVLPPSSRSWVSVLEATHHRLTPAIDNSIVSNSRLSICFLFHPSTRTTQQIKHLSPAHQWAASSRAGPHVDCRGPTKHSSSVWYFHILAESTESSPPASPFVSLARMLGKLFNLGAVSGAGDPVTAQAASYKSITSLDSVQEDLHTRNLLFPDPQDLFEQRLNDVFPLSSVSSVTANPSTNAFDYNGGIELDVRDVRVIIMQDALGSLASSLLYDSQSPPAVQVNNPVMTGPSSFYSSQDARRNPTSPRKPSLSYVQRPTVIQSSSPKTRQGAFENRNSLHGRTPGHGHFESDSQRHIREYREELATFSSCIFGNSELMAYKGTSTKVHVVPTEARQTDPSSAFADRRSSIGRASMRSSRLSQSFSSETMSSYAGAQSATTSNRVPDRKRVLVTRLFPVSLPVEEDMISPRGASFTEESTGYPFPQHAEDVRGKKKKVQPKQKRTPMYAVALVINLPPSSPHATPTMASRQAFRGSSSYQEQDSFPSSLSSTRPSGWTMVGQGGYGFESFETTFGSDTEDQIDVITQHWDIIMRTLNQLQFVVAKVILSMLLQADLASPDPLPAYIPPQIPQGQSIAGRRSGDLPPPKPPKTNAKHVTLPPNCLIDNRHISQETEYAKARIVDGIRAARVVTGQNRWPIWREEARWVAKWAGGKEQGFFLNLLTGFLATHTDWLQALSPPSYRRRYCIKQKGRMDADASVPSRTVIVAQDKSVARRLLFLLAAFLPASQQVPGVRPHRPSTASLGTFSQSPPSLIVPILKEESLRRRINRRTGPGGRASHTRNLSLQSQGARTAAVPITLAHLSMESRHERRASDASSIRTTHLPIRSNDPTMRKSSAATTGAITPEMSIPHFAMVHRADSFASTRPSSSNSLAADDLKRISRSGSGGSQSFMTGEQRQTSRWGSVISGLWNTKRRGSIVSAKPRSGSIGENVATTPPMRKDIDRTSMPPQTPGRSSMRQPGDVQNRAALDQRGNPKSPVEVPGEHRSFSGQTTPGQKPQRIPDPSGAFESPVKTSITDDGVIDVDIPFPDYLASFETAVSSPSSSGYLSNAGFGTGFETFEQSSRVSVDGDGPLNAAGWLQSYHPDFVLQAVPVQEGLKEQIKASMEAEPPTTWVPSSSESATEKWVDVSSAIIADSTTFTITRIRYRRLVRASLVSGPNTPSTMTPIAASPAPTLPTSSPFEPPVKDEFIEETLLSLDDVLVEAVEKVITTAADISKGSSNCSSRSTSKLRERSDSTSSQQHPDDTYHRPRELAVPQEIPRSQCKTVILSALEEIIREVVEDMDPSSGQSTAGDKETISGISRRRERESLEAQRVPGSTLREAVRKWCESVDMGSE</sequence>
<feature type="region of interest" description="Disordered" evidence="1">
    <location>
        <begin position="1582"/>
        <end position="1618"/>
    </location>
</feature>
<keyword evidence="4" id="KW-1185">Reference proteome</keyword>
<dbReference type="InterPro" id="IPR028084">
    <property type="entry name" value="FNIP_N_dom"/>
</dbReference>
<protein>
    <recommendedName>
        <fullName evidence="2">Folliculin-interacting protein N-terminal domain-containing protein</fullName>
    </recommendedName>
</protein>
<dbReference type="PANTHER" id="PTHR21634">
    <property type="entry name" value="RE13835P"/>
    <property type="match status" value="1"/>
</dbReference>
<feature type="region of interest" description="Disordered" evidence="1">
    <location>
        <begin position="1159"/>
        <end position="1199"/>
    </location>
</feature>
<evidence type="ECO:0000313" key="4">
    <source>
        <dbReference type="Proteomes" id="UP001281003"/>
    </source>
</evidence>